<evidence type="ECO:0000256" key="6">
    <source>
        <dbReference type="SAM" id="Phobius"/>
    </source>
</evidence>
<organism evidence="9 10">
    <name type="scientific">Allacma fusca</name>
    <dbReference type="NCBI Taxonomy" id="39272"/>
    <lineage>
        <taxon>Eukaryota</taxon>
        <taxon>Metazoa</taxon>
        <taxon>Ecdysozoa</taxon>
        <taxon>Arthropoda</taxon>
        <taxon>Hexapoda</taxon>
        <taxon>Collembola</taxon>
        <taxon>Symphypleona</taxon>
        <taxon>Sminthuridae</taxon>
        <taxon>Allacma</taxon>
    </lineage>
</organism>
<evidence type="ECO:0000256" key="7">
    <source>
        <dbReference type="SAM" id="SignalP"/>
    </source>
</evidence>
<reference evidence="9" key="1">
    <citation type="submission" date="2021-06" db="EMBL/GenBank/DDBJ databases">
        <authorList>
            <person name="Hodson N. C."/>
            <person name="Mongue J. A."/>
            <person name="Jaron S. K."/>
        </authorList>
    </citation>
    <scope>NUCLEOTIDE SEQUENCE</scope>
</reference>
<dbReference type="CDD" id="cd15039">
    <property type="entry name" value="7tmB3_Methuselah-like"/>
    <property type="match status" value="1"/>
</dbReference>
<evidence type="ECO:0000313" key="9">
    <source>
        <dbReference type="EMBL" id="CAG7720942.1"/>
    </source>
</evidence>
<keyword evidence="3 6" id="KW-1133">Transmembrane helix</keyword>
<feature type="transmembrane region" description="Helical" evidence="6">
    <location>
        <begin position="477"/>
        <end position="498"/>
    </location>
</feature>
<protein>
    <recommendedName>
        <fullName evidence="8">G-protein coupled receptors family 2 profile 2 domain-containing protein</fullName>
    </recommendedName>
</protein>
<dbReference type="InterPro" id="IPR053231">
    <property type="entry name" value="GPCR_LN-TM7"/>
</dbReference>
<dbReference type="AlphaFoldDB" id="A0A8J2JLJ2"/>
<feature type="transmembrane region" description="Helical" evidence="6">
    <location>
        <begin position="534"/>
        <end position="553"/>
    </location>
</feature>
<feature type="region of interest" description="Disordered" evidence="5">
    <location>
        <begin position="737"/>
        <end position="767"/>
    </location>
</feature>
<feature type="signal peptide" evidence="7">
    <location>
        <begin position="1"/>
        <end position="22"/>
    </location>
</feature>
<comment type="subcellular location">
    <subcellularLocation>
        <location evidence="1">Membrane</location>
        <topology evidence="1">Multi-pass membrane protein</topology>
    </subcellularLocation>
</comment>
<gene>
    <name evidence="9" type="ORF">AFUS01_LOCUS10194</name>
</gene>
<feature type="transmembrane region" description="Helical" evidence="6">
    <location>
        <begin position="653"/>
        <end position="672"/>
    </location>
</feature>
<keyword evidence="10" id="KW-1185">Reference proteome</keyword>
<evidence type="ECO:0000256" key="3">
    <source>
        <dbReference type="ARBA" id="ARBA00022989"/>
    </source>
</evidence>
<dbReference type="PANTHER" id="PTHR45902:SF3">
    <property type="entry name" value="G-PROTEIN COUPLED RECEPTORS FAMILY 2 PROFILE 2 DOMAIN-CONTAINING PROTEIN"/>
    <property type="match status" value="1"/>
</dbReference>
<dbReference type="Proteomes" id="UP000708208">
    <property type="component" value="Unassembled WGS sequence"/>
</dbReference>
<sequence>MCVNLCGKIFVLITSIIAVAISDGPSFDFVEAIEEVETIAPNNSTVVIIITNSSYLPQGIEAYDDDRVRIEAKDFSLHCGSTEKCASELSTQNYTEGEVLRLGSKPVVLRYEQIPFQCRCDRNDCVDYGDCCYTVLVGQSVNKERNTWRCNKFHEKDGTNVLMISQCPTESSATLKDLCSADRTDPDIEYNYLMDIPVYSTGTKYLYRNIYCARCHGEKNPSLFQWNTRLYCNVTMTMTEQEEFIQNATYIPGERYLVSGNRLCGIYIGDLFNSSKTIESFIPNVRYCGSNSIETCPKNYGKNDKQKRTAHLCVSYTQHVKAKGGLVYKNPHCALCNGVQLNHWDIERNITIPNVACYQSTVIMAAFFPKIPSHHSGPGIQLLFDFSLDIHENVVGYNTIFCAKDLHEGFMSRFSVVLNYVSMISLAISVIFSILHILLYMLLPKLRNLPGKNLLCLTISLLISQLIFLTLINHSRWQGLCVAAAIAVHYFYLAAFFWMNVMSFDMWRTFTGITILSRNQSLERKQITFLKYSIFSWITPFVIVSIAIVVEFLPEIYTVEPEEDGRALLDILEKIKPSYGQNGFCWIGQRLSLFVFFAAPVALIVISNLILFSLTAKAILSQNKEAGKVLQNRDSVKAKKDMHGNSDVVKAKLYAKLALIMGLTWILGFISNFSGWNWLWIVFVLFNGLQGTFIFFAFDFKWKILEMLVDKGKRIPCLLVFMKLCKCVRESDNLESERSGTQTSNTVRTKSRSISFSGTTSTYADSK</sequence>
<dbReference type="OrthoDB" id="6134459at2759"/>
<dbReference type="PANTHER" id="PTHR45902">
    <property type="entry name" value="LATROPHILIN RECEPTOR-LIKE PROTEIN A"/>
    <property type="match status" value="1"/>
</dbReference>
<dbReference type="GO" id="GO:0004930">
    <property type="term" value="F:G protein-coupled receptor activity"/>
    <property type="evidence" value="ECO:0007669"/>
    <property type="project" value="InterPro"/>
</dbReference>
<evidence type="ECO:0000256" key="2">
    <source>
        <dbReference type="ARBA" id="ARBA00022692"/>
    </source>
</evidence>
<dbReference type="InterPro" id="IPR000832">
    <property type="entry name" value="GPCR_2_secretin-like"/>
</dbReference>
<feature type="chain" id="PRO_5035202740" description="G-protein coupled receptors family 2 profile 2 domain-containing protein" evidence="7">
    <location>
        <begin position="23"/>
        <end position="767"/>
    </location>
</feature>
<accession>A0A8J2JLJ2</accession>
<dbReference type="InterPro" id="IPR017981">
    <property type="entry name" value="GPCR_2-like_7TM"/>
</dbReference>
<dbReference type="EMBL" id="CAJVCH010075445">
    <property type="protein sequence ID" value="CAG7720942.1"/>
    <property type="molecule type" value="Genomic_DNA"/>
</dbReference>
<feature type="transmembrane region" description="Helical" evidence="6">
    <location>
        <begin position="454"/>
        <end position="471"/>
    </location>
</feature>
<feature type="domain" description="G-protein coupled receptors family 2 profile 2" evidence="8">
    <location>
        <begin position="418"/>
        <end position="702"/>
    </location>
</feature>
<keyword evidence="4 6" id="KW-0472">Membrane</keyword>
<evidence type="ECO:0000313" key="10">
    <source>
        <dbReference type="Proteomes" id="UP000708208"/>
    </source>
</evidence>
<dbReference type="Pfam" id="PF00002">
    <property type="entry name" value="7tm_2"/>
    <property type="match status" value="1"/>
</dbReference>
<feature type="transmembrane region" description="Helical" evidence="6">
    <location>
        <begin position="591"/>
        <end position="614"/>
    </location>
</feature>
<evidence type="ECO:0000256" key="5">
    <source>
        <dbReference type="SAM" id="MobiDB-lite"/>
    </source>
</evidence>
<feature type="transmembrane region" description="Helical" evidence="6">
    <location>
        <begin position="420"/>
        <end position="442"/>
    </location>
</feature>
<evidence type="ECO:0000259" key="8">
    <source>
        <dbReference type="PROSITE" id="PS50261"/>
    </source>
</evidence>
<keyword evidence="2 6" id="KW-0812">Transmembrane</keyword>
<dbReference type="PROSITE" id="PS50261">
    <property type="entry name" value="G_PROTEIN_RECEP_F2_4"/>
    <property type="match status" value="1"/>
</dbReference>
<keyword evidence="7" id="KW-0732">Signal</keyword>
<feature type="transmembrane region" description="Helical" evidence="6">
    <location>
        <begin position="678"/>
        <end position="698"/>
    </location>
</feature>
<proteinExistence type="predicted"/>
<evidence type="ECO:0000256" key="4">
    <source>
        <dbReference type="ARBA" id="ARBA00023136"/>
    </source>
</evidence>
<feature type="compositionally biased region" description="Polar residues" evidence="5">
    <location>
        <begin position="739"/>
        <end position="767"/>
    </location>
</feature>
<evidence type="ECO:0000256" key="1">
    <source>
        <dbReference type="ARBA" id="ARBA00004141"/>
    </source>
</evidence>
<name>A0A8J2JLJ2_9HEXA</name>
<dbReference type="GO" id="GO:0007166">
    <property type="term" value="P:cell surface receptor signaling pathway"/>
    <property type="evidence" value="ECO:0007669"/>
    <property type="project" value="InterPro"/>
</dbReference>
<comment type="caution">
    <text evidence="9">The sequence shown here is derived from an EMBL/GenBank/DDBJ whole genome shotgun (WGS) entry which is preliminary data.</text>
</comment>
<dbReference type="GO" id="GO:0016020">
    <property type="term" value="C:membrane"/>
    <property type="evidence" value="ECO:0007669"/>
    <property type="project" value="UniProtKB-SubCell"/>
</dbReference>